<dbReference type="GO" id="GO:0005615">
    <property type="term" value="C:extracellular space"/>
    <property type="evidence" value="ECO:0007669"/>
    <property type="project" value="TreeGrafter"/>
</dbReference>
<dbReference type="PANTHER" id="PTHR10974">
    <property type="entry name" value="FI08016P-RELATED"/>
    <property type="match status" value="1"/>
</dbReference>
<dbReference type="InterPro" id="IPR004245">
    <property type="entry name" value="DUF229"/>
</dbReference>
<keyword evidence="2" id="KW-1185">Reference proteome</keyword>
<dbReference type="PANTHER" id="PTHR10974:SF1">
    <property type="entry name" value="FI08016P-RELATED"/>
    <property type="match status" value="1"/>
</dbReference>
<sequence>MTIRYDDYLLETPGCSLPLYNPYHSSIRTLFAANPTYEAMCSARNVTVLVQNFDKFTLNAGALRRAYNVSHRETHCYYREVLRNESAMIPDKTPELGPIVALPIGKPLRAEYVQVSCNANGKLLFEDYYFVPRPKRQKPKASASNQAHSQSRWINVLILGLDATSRTNFHRHMKLTGKFLEEELGAFEFLAYNKVGDNSFPNLVPLLTGLTGHEVESLIAHSKDVDALPFVWNPYKRRGHTTVYIDEMATYGTFTFPNLTGFRQVPADYYPVPMLQLLDDIDSRGPYCVGSRLKTAELINYLGQVLKLNRHKPMFSFMWLGYVTHDDMNGLKLIDAKLNVLLRELSASGVLEKTALFLISDHGPRTGKFRTIEFGRYEEKNPFFFLALPKHFLKENPGAAAQLEVNQRRMVTAYDLHATLLGLSKFPALSSAATERGLSLMGRIPPERTCADAFVPPEFCACIGTSSSLSDHKVALSFAHYAVSYINALAELHFPGRCVVWELNSVQESSVLGGRVAGKVLLRVMITTTPTAHFEVYGTIRAESAWEKRVDFLQRLDIYGNQTKCLPKSRWMKVFWFEVEFLTPVFRNMTIHHEGFLLETPGCSLPLYNPYHYAIRSLFSEDPPHEAICASRNLTVLAQNIDRFTLDAGALRRGYNATREKIVCHYREVFRNESAAIPDTTPQLGPAVPLPFGGPVKAEYVQVSCKESGKLLFVDYFFIPRTKRQKPKPSASNEARSQSRWMNVLILGIDSTSRMNFHRHMKLTRRYLEEELGAFEFVAFNKAGDNSFPNLAPLLTGLPGPEAESLMARSEKADDLPFVWNSYKRRGYTTLYIDEMPQYGPFTYPNYTGFKRVPADYYPISILRLMDDSDSSARFCVGSRLKSTELITYLAQVLEMNRHIPMFSFVWLSHLTHDDMNGLKLMDAEIEAFLRELSACGVLEKTALFFISDHGPRIGPFRSVEFGRYEDRNPFCFLALPKHFLAEHPRTAAQLEVNQRRLVTAYDLHATLLGLSKFPALSTASTERGLSLMGRIPPERTCGDAFVAPEFCACIGTSSSLSDQKVALSFAHYALSYINALAELHFPGRCVVWQLNSVQESSVLGGRVAGKVLLRVLMTTTPTAHFEVYGTIRAESAWEKRVDFLQRLDWYSNQTKCLPNSTWQKICVCRSQMVNASSGS</sequence>
<name>A0AAQ4FK83_AMBAM</name>
<reference evidence="1 2" key="1">
    <citation type="journal article" date="2023" name="Arcadia Sci">
        <title>De novo assembly of a long-read Amblyomma americanum tick genome.</title>
        <authorList>
            <person name="Chou S."/>
            <person name="Poskanzer K.E."/>
            <person name="Rollins M."/>
            <person name="Thuy-Boun P.S."/>
        </authorList>
    </citation>
    <scope>NUCLEOTIDE SEQUENCE [LARGE SCALE GENOMIC DNA]</scope>
    <source>
        <strain evidence="1">F_SG_1</strain>
        <tissue evidence="1">Salivary glands</tissue>
    </source>
</reference>
<organism evidence="1 2">
    <name type="scientific">Amblyomma americanum</name>
    <name type="common">Lone star tick</name>
    <dbReference type="NCBI Taxonomy" id="6943"/>
    <lineage>
        <taxon>Eukaryota</taxon>
        <taxon>Metazoa</taxon>
        <taxon>Ecdysozoa</taxon>
        <taxon>Arthropoda</taxon>
        <taxon>Chelicerata</taxon>
        <taxon>Arachnida</taxon>
        <taxon>Acari</taxon>
        <taxon>Parasitiformes</taxon>
        <taxon>Ixodida</taxon>
        <taxon>Ixodoidea</taxon>
        <taxon>Ixodidae</taxon>
        <taxon>Amblyomminae</taxon>
        <taxon>Amblyomma</taxon>
    </lineage>
</organism>
<dbReference type="CDD" id="cd16021">
    <property type="entry name" value="ALP_like"/>
    <property type="match status" value="2"/>
</dbReference>
<comment type="caution">
    <text evidence="1">The sequence shown here is derived from an EMBL/GenBank/DDBJ whole genome shotgun (WGS) entry which is preliminary data.</text>
</comment>
<dbReference type="InterPro" id="IPR017850">
    <property type="entry name" value="Alkaline_phosphatase_core_sf"/>
</dbReference>
<dbReference type="SUPFAM" id="SSF53649">
    <property type="entry name" value="Alkaline phosphatase-like"/>
    <property type="match status" value="2"/>
</dbReference>
<accession>A0AAQ4FK83</accession>
<evidence type="ECO:0000313" key="2">
    <source>
        <dbReference type="Proteomes" id="UP001321473"/>
    </source>
</evidence>
<dbReference type="FunFam" id="3.40.720.10:FF:000017">
    <property type="entry name" value="Predicted protein"/>
    <property type="match status" value="2"/>
</dbReference>
<proteinExistence type="predicted"/>
<dbReference type="AlphaFoldDB" id="A0AAQ4FK83"/>
<dbReference type="EMBL" id="JARKHS020002057">
    <property type="protein sequence ID" value="KAK8787155.1"/>
    <property type="molecule type" value="Genomic_DNA"/>
</dbReference>
<dbReference type="Pfam" id="PF02995">
    <property type="entry name" value="DUF229"/>
    <property type="match status" value="2"/>
</dbReference>
<evidence type="ECO:0000313" key="1">
    <source>
        <dbReference type="EMBL" id="KAK8787155.1"/>
    </source>
</evidence>
<gene>
    <name evidence="1" type="ORF">V5799_023070</name>
</gene>
<evidence type="ECO:0008006" key="3">
    <source>
        <dbReference type="Google" id="ProtNLM"/>
    </source>
</evidence>
<dbReference type="Gene3D" id="3.40.720.10">
    <property type="entry name" value="Alkaline Phosphatase, subunit A"/>
    <property type="match status" value="2"/>
</dbReference>
<dbReference type="Proteomes" id="UP001321473">
    <property type="component" value="Unassembled WGS sequence"/>
</dbReference>
<protein>
    <recommendedName>
        <fullName evidence="3">DUF229 domain containing protein</fullName>
    </recommendedName>
</protein>